<evidence type="ECO:0000256" key="1">
    <source>
        <dbReference type="SAM" id="MobiDB-lite"/>
    </source>
</evidence>
<dbReference type="CDD" id="cd01324">
    <property type="entry name" value="cbb3_Oxidase_CcoQ"/>
    <property type="match status" value="1"/>
</dbReference>
<protein>
    <recommendedName>
        <fullName evidence="5">Cytochrome c oxidase cbb3-type subunit 4</fullName>
    </recommendedName>
</protein>
<comment type="caution">
    <text evidence="3">The sequence shown here is derived from an EMBL/GenBank/DDBJ whole genome shotgun (WGS) entry which is preliminary data.</text>
</comment>
<proteinExistence type="predicted"/>
<accession>A0A6N6JFE3</accession>
<feature type="compositionally biased region" description="Basic and acidic residues" evidence="1">
    <location>
        <begin position="46"/>
        <end position="58"/>
    </location>
</feature>
<evidence type="ECO:0000313" key="4">
    <source>
        <dbReference type="Proteomes" id="UP000436822"/>
    </source>
</evidence>
<name>A0A6N6JFE3_9RHOB</name>
<feature type="transmembrane region" description="Helical" evidence="2">
    <location>
        <begin position="14"/>
        <end position="31"/>
    </location>
</feature>
<feature type="region of interest" description="Disordered" evidence="1">
    <location>
        <begin position="46"/>
        <end position="71"/>
    </location>
</feature>
<keyword evidence="2" id="KW-0812">Transmembrane</keyword>
<dbReference type="RefSeq" id="WP_159806355.1">
    <property type="nucleotide sequence ID" value="NZ_BLJE01000002.1"/>
</dbReference>
<dbReference type="InterPro" id="IPR008621">
    <property type="entry name" value="Cbb3-typ_cyt_oxidase_comp"/>
</dbReference>
<organism evidence="3 4">
    <name type="scientific">Litoreibacter roseus</name>
    <dbReference type="NCBI Taxonomy" id="2601869"/>
    <lineage>
        <taxon>Bacteria</taxon>
        <taxon>Pseudomonadati</taxon>
        <taxon>Pseudomonadota</taxon>
        <taxon>Alphaproteobacteria</taxon>
        <taxon>Rhodobacterales</taxon>
        <taxon>Roseobacteraceae</taxon>
        <taxon>Litoreibacter</taxon>
    </lineage>
</organism>
<evidence type="ECO:0000256" key="2">
    <source>
        <dbReference type="SAM" id="Phobius"/>
    </source>
</evidence>
<dbReference type="OrthoDB" id="9801588at2"/>
<keyword evidence="2" id="KW-1133">Transmembrane helix</keyword>
<sequence length="71" mass="8117">MDTYSFLRQLADSWVLLAMFAFFITAIVWAFRPGSRPTHDEIAQIPLRDDLEQADRTDACNTQKPQTEGAQ</sequence>
<keyword evidence="2" id="KW-0472">Membrane</keyword>
<gene>
    <name evidence="3" type="ORF">KIN_19280</name>
</gene>
<evidence type="ECO:0008006" key="5">
    <source>
        <dbReference type="Google" id="ProtNLM"/>
    </source>
</evidence>
<dbReference type="AlphaFoldDB" id="A0A6N6JFE3"/>
<dbReference type="EMBL" id="BLJE01000002">
    <property type="protein sequence ID" value="GFE64854.1"/>
    <property type="molecule type" value="Genomic_DNA"/>
</dbReference>
<reference evidence="3 4" key="1">
    <citation type="submission" date="2019-12" db="EMBL/GenBank/DDBJ databases">
        <title>Litoreibacter badius sp. nov., a novel bacteriochlorophyll a-containing bacterium in the genus Litoreibacter.</title>
        <authorList>
            <person name="Kanamuro M."/>
            <person name="Takabe Y."/>
            <person name="Mori K."/>
            <person name="Takaichi S."/>
            <person name="Hanada S."/>
        </authorList>
    </citation>
    <scope>NUCLEOTIDE SEQUENCE [LARGE SCALE GENOMIC DNA]</scope>
    <source>
        <strain evidence="3 4">K6</strain>
    </source>
</reference>
<keyword evidence="4" id="KW-1185">Reference proteome</keyword>
<dbReference type="Proteomes" id="UP000436822">
    <property type="component" value="Unassembled WGS sequence"/>
</dbReference>
<evidence type="ECO:0000313" key="3">
    <source>
        <dbReference type="EMBL" id="GFE64854.1"/>
    </source>
</evidence>
<feature type="compositionally biased region" description="Polar residues" evidence="1">
    <location>
        <begin position="59"/>
        <end position="71"/>
    </location>
</feature>
<dbReference type="Pfam" id="PF05545">
    <property type="entry name" value="FixQ"/>
    <property type="match status" value="1"/>
</dbReference>